<keyword evidence="4 5" id="KW-0808">Transferase</keyword>
<keyword evidence="1 5" id="KW-0637">Prenyltransferase</keyword>
<feature type="binding site" evidence="5">
    <location>
        <position position="110"/>
    </location>
    <ligand>
        <name>FMN</name>
        <dbReference type="ChEBI" id="CHEBI:58210"/>
    </ligand>
</feature>
<dbReference type="Pfam" id="PF02441">
    <property type="entry name" value="Flavoprotein"/>
    <property type="match status" value="1"/>
</dbReference>
<comment type="caution">
    <text evidence="5">Lacks conserved residue(s) required for the propagation of feature annotation.</text>
</comment>
<comment type="function">
    <text evidence="5">Flavin prenyltransferase that catalyzes the synthesis of the prenylated FMN cofactor (prenyl-FMN) for 4-hydroxy-3-polyprenylbenzoic acid decarboxylase UbiD. The prenyltransferase is metal-independent and links a dimethylallyl moiety from dimethylallyl monophosphate (DMAP) to the flavin N5 and C6 atoms of FMN.</text>
</comment>
<evidence type="ECO:0000256" key="4">
    <source>
        <dbReference type="ARBA" id="ARBA00022679"/>
    </source>
</evidence>
<reference evidence="7 8" key="1">
    <citation type="journal article" date="2013" name="Genome Announc.">
        <title>Draft Genome Sequence for Desulfovibrio africanus Strain PCS.</title>
        <authorList>
            <person name="Brown S.D."/>
            <person name="Utturkar S.M."/>
            <person name="Arkin A.P."/>
            <person name="Deutschbauer A.M."/>
            <person name="Elias D.A."/>
            <person name="Hazen T.C."/>
            <person name="Chakraborty R."/>
        </authorList>
    </citation>
    <scope>NUCLEOTIDE SEQUENCE [LARGE SCALE GENOMIC DNA]</scope>
    <source>
        <strain evidence="7 8">PCS</strain>
    </source>
</reference>
<dbReference type="InterPro" id="IPR004507">
    <property type="entry name" value="UbiX-like"/>
</dbReference>
<gene>
    <name evidence="5" type="primary">ubiX</name>
    <name evidence="7" type="ORF">PCS_00475</name>
</gene>
<protein>
    <recommendedName>
        <fullName evidence="5">Flavin prenyltransferase UbiX</fullName>
        <ecNumber evidence="5">2.5.1.129</ecNumber>
    </recommendedName>
</protein>
<organism evidence="7 8">
    <name type="scientific">Desulfocurvibacter africanus PCS</name>
    <dbReference type="NCBI Taxonomy" id="1262666"/>
    <lineage>
        <taxon>Bacteria</taxon>
        <taxon>Pseudomonadati</taxon>
        <taxon>Thermodesulfobacteriota</taxon>
        <taxon>Desulfovibrionia</taxon>
        <taxon>Desulfovibrionales</taxon>
        <taxon>Desulfovibrionaceae</taxon>
        <taxon>Desulfocurvibacter</taxon>
    </lineage>
</organism>
<feature type="domain" description="Flavoprotein" evidence="6">
    <location>
        <begin position="3"/>
        <end position="160"/>
    </location>
</feature>
<feature type="binding site" evidence="5">
    <location>
        <position position="24"/>
    </location>
    <ligand>
        <name>FMN</name>
        <dbReference type="ChEBI" id="CHEBI:58210"/>
    </ligand>
</feature>
<evidence type="ECO:0000256" key="3">
    <source>
        <dbReference type="ARBA" id="ARBA00022643"/>
    </source>
</evidence>
<dbReference type="AlphaFoldDB" id="M5Q2W9"/>
<evidence type="ECO:0000256" key="5">
    <source>
        <dbReference type="HAMAP-Rule" id="MF_01984"/>
    </source>
</evidence>
<comment type="catalytic activity">
    <reaction evidence="5">
        <text>dimethylallyl phosphate + FMNH2 = prenylated FMNH2 + phosphate</text>
        <dbReference type="Rhea" id="RHEA:37743"/>
        <dbReference type="ChEBI" id="CHEBI:43474"/>
        <dbReference type="ChEBI" id="CHEBI:57618"/>
        <dbReference type="ChEBI" id="CHEBI:87467"/>
        <dbReference type="ChEBI" id="CHEBI:88052"/>
        <dbReference type="EC" id="2.5.1.129"/>
    </reaction>
</comment>
<dbReference type="Proteomes" id="UP000011922">
    <property type="component" value="Unassembled WGS sequence"/>
</dbReference>
<feature type="binding site" evidence="5">
    <location>
        <position position="140"/>
    </location>
    <ligand>
        <name>dimethylallyl phosphate</name>
        <dbReference type="ChEBI" id="CHEBI:88052"/>
    </ligand>
</feature>
<dbReference type="EC" id="2.5.1.129" evidence="5"/>
<evidence type="ECO:0000313" key="7">
    <source>
        <dbReference type="EMBL" id="EMG38841.1"/>
    </source>
</evidence>
<sequence length="177" mass="19141">MPYAFKLAKVLGATPDMELHLILSKAAKQVLALEMDEPLEALTTFATAVYSDDDLAAPPASGSWLHQGMVICPCSMNSLAAVSQGLAGSLLHRAADVTLKEGRPLVLVPRETPLNRVHLHNMLSASEAGAVILPAMPAFYHRPRSVADIVDHLVARILDRLGVSHELSKRWNGLHED</sequence>
<dbReference type="HAMAP" id="MF_01984">
    <property type="entry name" value="ubiX_pad"/>
    <property type="match status" value="1"/>
</dbReference>
<evidence type="ECO:0000259" key="6">
    <source>
        <dbReference type="Pfam" id="PF02441"/>
    </source>
</evidence>
<name>M5Q2W9_DESAF</name>
<keyword evidence="3 5" id="KW-0288">FMN</keyword>
<dbReference type="SUPFAM" id="SSF52507">
    <property type="entry name" value="Homo-oligomeric flavin-containing Cys decarboxylases, HFCD"/>
    <property type="match status" value="1"/>
</dbReference>
<dbReference type="EMBL" id="AOSV01000003">
    <property type="protein sequence ID" value="EMG38841.1"/>
    <property type="molecule type" value="Genomic_DNA"/>
</dbReference>
<dbReference type="PATRIC" id="fig|1262666.3.peg.477"/>
<dbReference type="GO" id="GO:0106141">
    <property type="term" value="F:flavin prenyltransferase activity"/>
    <property type="evidence" value="ECO:0007669"/>
    <property type="project" value="UniProtKB-EC"/>
</dbReference>
<feature type="binding site" evidence="5">
    <location>
        <begin position="75"/>
        <end position="78"/>
    </location>
    <ligand>
        <name>FMN</name>
        <dbReference type="ChEBI" id="CHEBI:58210"/>
    </ligand>
</feature>
<comment type="similarity">
    <text evidence="5">Belongs to the UbiX/PAD1 family.</text>
</comment>
<comment type="caution">
    <text evidence="7">The sequence shown here is derived from an EMBL/GenBank/DDBJ whole genome shotgun (WGS) entry which is preliminary data.</text>
</comment>
<feature type="binding site" evidence="5">
    <location>
        <position position="156"/>
    </location>
    <ligand>
        <name>dimethylallyl phosphate</name>
        <dbReference type="ChEBI" id="CHEBI:88052"/>
    </ligand>
</feature>
<dbReference type="NCBIfam" id="NF004685">
    <property type="entry name" value="PRK06029.1"/>
    <property type="match status" value="1"/>
</dbReference>
<keyword evidence="2 5" id="KW-0285">Flavoprotein</keyword>
<evidence type="ECO:0000256" key="1">
    <source>
        <dbReference type="ARBA" id="ARBA00022602"/>
    </source>
</evidence>
<dbReference type="InterPro" id="IPR036551">
    <property type="entry name" value="Flavin_trans-like"/>
</dbReference>
<evidence type="ECO:0000256" key="2">
    <source>
        <dbReference type="ARBA" id="ARBA00022630"/>
    </source>
</evidence>
<evidence type="ECO:0000313" key="8">
    <source>
        <dbReference type="Proteomes" id="UP000011922"/>
    </source>
</evidence>
<dbReference type="NCBIfam" id="TIGR00421">
    <property type="entry name" value="ubiX_pad"/>
    <property type="match status" value="1"/>
</dbReference>
<accession>M5Q2W9</accession>
<proteinExistence type="inferred from homology"/>
<dbReference type="InterPro" id="IPR003382">
    <property type="entry name" value="Flavoprotein"/>
</dbReference>
<dbReference type="Gene3D" id="3.40.50.1950">
    <property type="entry name" value="Flavin prenyltransferase-like"/>
    <property type="match status" value="1"/>
</dbReference>